<dbReference type="EMBL" id="QPJK01000001">
    <property type="protein sequence ID" value="RCW75475.1"/>
    <property type="molecule type" value="Genomic_DNA"/>
</dbReference>
<evidence type="ECO:0000256" key="1">
    <source>
        <dbReference type="ARBA" id="ARBA00010062"/>
    </source>
</evidence>
<dbReference type="SUPFAM" id="SSF53822">
    <property type="entry name" value="Periplasmic binding protein-like I"/>
    <property type="match status" value="1"/>
</dbReference>
<gene>
    <name evidence="4" type="ORF">DES41_10167</name>
</gene>
<protein>
    <submittedName>
        <fullName evidence="4">Amino acid/amide ABC transporter substrate-binding protein (HAAT family)</fullName>
    </submittedName>
</protein>
<accession>A0A368Y5V7</accession>
<comment type="similarity">
    <text evidence="1">Belongs to the leucine-binding protein family.</text>
</comment>
<organism evidence="4 5">
    <name type="scientific">Pseudorhodoferax soli</name>
    <dbReference type="NCBI Taxonomy" id="545864"/>
    <lineage>
        <taxon>Bacteria</taxon>
        <taxon>Pseudomonadati</taxon>
        <taxon>Pseudomonadota</taxon>
        <taxon>Betaproteobacteria</taxon>
        <taxon>Burkholderiales</taxon>
        <taxon>Comamonadaceae</taxon>
    </lineage>
</organism>
<dbReference type="InterPro" id="IPR051010">
    <property type="entry name" value="BCAA_transport"/>
</dbReference>
<dbReference type="PANTHER" id="PTHR30483">
    <property type="entry name" value="LEUCINE-SPECIFIC-BINDING PROTEIN"/>
    <property type="match status" value="1"/>
</dbReference>
<dbReference type="PANTHER" id="PTHR30483:SF6">
    <property type="entry name" value="PERIPLASMIC BINDING PROTEIN OF ABC TRANSPORTER FOR NATURAL AMINO ACIDS"/>
    <property type="match status" value="1"/>
</dbReference>
<dbReference type="Gene3D" id="3.40.50.2300">
    <property type="match status" value="2"/>
</dbReference>
<name>A0A368Y5V7_9BURK</name>
<evidence type="ECO:0000256" key="2">
    <source>
        <dbReference type="ARBA" id="ARBA00022729"/>
    </source>
</evidence>
<reference evidence="4 5" key="1">
    <citation type="submission" date="2018-07" db="EMBL/GenBank/DDBJ databases">
        <title>Genomic Encyclopedia of Type Strains, Phase IV (KMG-IV): sequencing the most valuable type-strain genomes for metagenomic binning, comparative biology and taxonomic classification.</title>
        <authorList>
            <person name="Goeker M."/>
        </authorList>
    </citation>
    <scope>NUCLEOTIDE SEQUENCE [LARGE SCALE GENOMIC DNA]</scope>
    <source>
        <strain evidence="4 5">DSM 21634</strain>
    </source>
</reference>
<keyword evidence="5" id="KW-1185">Reference proteome</keyword>
<evidence type="ECO:0000259" key="3">
    <source>
        <dbReference type="Pfam" id="PF13458"/>
    </source>
</evidence>
<evidence type="ECO:0000313" key="4">
    <source>
        <dbReference type="EMBL" id="RCW75475.1"/>
    </source>
</evidence>
<dbReference type="Pfam" id="PF13458">
    <property type="entry name" value="Peripla_BP_6"/>
    <property type="match status" value="1"/>
</dbReference>
<dbReference type="InterPro" id="IPR028081">
    <property type="entry name" value="Leu-bd"/>
</dbReference>
<evidence type="ECO:0000313" key="5">
    <source>
        <dbReference type="Proteomes" id="UP000252884"/>
    </source>
</evidence>
<keyword evidence="2" id="KW-0732">Signal</keyword>
<dbReference type="AlphaFoldDB" id="A0A368Y5V7"/>
<dbReference type="OrthoDB" id="9794826at2"/>
<sequence>MARDMHRGGRLWACGLAVLLGLAAFSPKEPVRVGFLGGLTERASGFSEDARNGVMLGVEQRNQAGGIEGRRIELIVQDHGDGLARVPAAFQALREARVVAVIGPYSSAVGLEVMPLANAARLLMLSPNVAANALASQDDYMVRIGRTVRQAAQSYAQLLHERGHTRIALARDMGNAVFSTTWSEDFHAAFSALGGAVVAQADFGAEPAVSYEDAVRTMLAAQPDGLLFIGPATDVARLAQQAAKLAAALPMAAVDWAANASLIELGGSAVEGMVFMQTHQRDDDSPRYLAFVSAYEARFGRTPTASAIAAYDATSVLADALARASVRGKADEDPKDAVLQNGPYEGLQQTIRFDRFGDTVRAAYPTVVRNGRFERLPR</sequence>
<feature type="domain" description="Leucine-binding protein" evidence="3">
    <location>
        <begin position="30"/>
        <end position="369"/>
    </location>
</feature>
<dbReference type="Proteomes" id="UP000252884">
    <property type="component" value="Unassembled WGS sequence"/>
</dbReference>
<dbReference type="RefSeq" id="WP_114464888.1">
    <property type="nucleotide sequence ID" value="NZ_QPJK01000001.1"/>
</dbReference>
<dbReference type="InterPro" id="IPR028082">
    <property type="entry name" value="Peripla_BP_I"/>
</dbReference>
<proteinExistence type="inferred from homology"/>
<comment type="caution">
    <text evidence="4">The sequence shown here is derived from an EMBL/GenBank/DDBJ whole genome shotgun (WGS) entry which is preliminary data.</text>
</comment>